<evidence type="ECO:0000313" key="7">
    <source>
        <dbReference type="EMBL" id="OKL44728.1"/>
    </source>
</evidence>
<dbReference type="Proteomes" id="UP000185783">
    <property type="component" value="Unassembled WGS sequence"/>
</dbReference>
<dbReference type="RefSeq" id="WP_028482008.1">
    <property type="nucleotide sequence ID" value="NZ_LVVZ01000011.1"/>
</dbReference>
<organism evidence="7 8">
    <name type="scientific">Pseudovibrio exalbescens</name>
    <dbReference type="NCBI Taxonomy" id="197461"/>
    <lineage>
        <taxon>Bacteria</taxon>
        <taxon>Pseudomonadati</taxon>
        <taxon>Pseudomonadota</taxon>
        <taxon>Alphaproteobacteria</taxon>
        <taxon>Hyphomicrobiales</taxon>
        <taxon>Stappiaceae</taxon>
        <taxon>Pseudovibrio</taxon>
    </lineage>
</organism>
<dbReference type="NCBIfam" id="TIGR00687">
    <property type="entry name" value="pyridox_kin"/>
    <property type="match status" value="1"/>
</dbReference>
<evidence type="ECO:0000256" key="1">
    <source>
        <dbReference type="ARBA" id="ARBA00012104"/>
    </source>
</evidence>
<evidence type="ECO:0000259" key="6">
    <source>
        <dbReference type="Pfam" id="PF08543"/>
    </source>
</evidence>
<dbReference type="AlphaFoldDB" id="A0A1U7JJ56"/>
<evidence type="ECO:0000256" key="4">
    <source>
        <dbReference type="ARBA" id="ARBA00022777"/>
    </source>
</evidence>
<gene>
    <name evidence="7" type="ORF">A3843_06510</name>
</gene>
<dbReference type="GO" id="GO:0009443">
    <property type="term" value="P:pyridoxal 5'-phosphate salvage"/>
    <property type="evidence" value="ECO:0007669"/>
    <property type="project" value="InterPro"/>
</dbReference>
<dbReference type="STRING" id="197461.A3843_06510"/>
<dbReference type="Pfam" id="PF08543">
    <property type="entry name" value="Phos_pyr_kin"/>
    <property type="match status" value="1"/>
</dbReference>
<proteinExistence type="predicted"/>
<comment type="caution">
    <text evidence="7">The sequence shown here is derived from an EMBL/GenBank/DDBJ whole genome shotgun (WGS) entry which is preliminary data.</text>
</comment>
<keyword evidence="8" id="KW-1185">Reference proteome</keyword>
<dbReference type="NCBIfam" id="NF004398">
    <property type="entry name" value="PRK05756.1"/>
    <property type="match status" value="1"/>
</dbReference>
<dbReference type="CDD" id="cd01173">
    <property type="entry name" value="pyridoxal_pyridoxamine_kinase"/>
    <property type="match status" value="1"/>
</dbReference>
<name>A0A1U7JJ56_9HYPH</name>
<dbReference type="GO" id="GO:0005524">
    <property type="term" value="F:ATP binding"/>
    <property type="evidence" value="ECO:0007669"/>
    <property type="project" value="UniProtKB-KW"/>
</dbReference>
<keyword evidence="3" id="KW-0547">Nucleotide-binding</keyword>
<evidence type="ECO:0000256" key="3">
    <source>
        <dbReference type="ARBA" id="ARBA00022741"/>
    </source>
</evidence>
<reference evidence="7 8" key="1">
    <citation type="submission" date="2016-03" db="EMBL/GenBank/DDBJ databases">
        <title>Genome sequence of Nesiotobacter sp. nov., a moderately halophilic alphaproteobacterium isolated from the Yellow Sea, China.</title>
        <authorList>
            <person name="Zhang G."/>
            <person name="Zhang R."/>
        </authorList>
    </citation>
    <scope>NUCLEOTIDE SEQUENCE [LARGE SCALE GENOMIC DNA]</scope>
    <source>
        <strain evidence="7 8">WB1-6</strain>
    </source>
</reference>
<dbReference type="InterPro" id="IPR013749">
    <property type="entry name" value="PM/HMP-P_kinase-1"/>
</dbReference>
<dbReference type="GO" id="GO:0008478">
    <property type="term" value="F:pyridoxal kinase activity"/>
    <property type="evidence" value="ECO:0007669"/>
    <property type="project" value="UniProtKB-EC"/>
</dbReference>
<protein>
    <recommendedName>
        <fullName evidence="1">pyridoxal kinase</fullName>
        <ecNumber evidence="1">2.7.1.35</ecNumber>
    </recommendedName>
</protein>
<keyword evidence="4 7" id="KW-0418">Kinase</keyword>
<dbReference type="SUPFAM" id="SSF53613">
    <property type="entry name" value="Ribokinase-like"/>
    <property type="match status" value="1"/>
</dbReference>
<dbReference type="PANTHER" id="PTHR10534:SF2">
    <property type="entry name" value="PYRIDOXAL KINASE"/>
    <property type="match status" value="1"/>
</dbReference>
<sequence length="285" mass="30394">MSILSIQSHVAYGHVGNAAAVFPLQLMGQDTWPIHTVQFSNHTGYGAWTGRVFDGEMIRELVDGIEARGALPKCDAVLSGYMGGAPIVEAVVDTVARVRKENPKAIYCCDPVMGDVGRGIFVQESIPDLIKSLAIPQADIITPNLFELELASGRTIKTLAEALEAAHVMRAMGPETVVVSSLLVQETADDSINVLVVTGEGAWIVKTPILPLPIAPNGAGDMLASLFLGNTLRGYSADQALSRTVSALYQVLKTTLDEGTRELQIVKTGQKLLEPDTLFAAEKVA</sequence>
<keyword evidence="5" id="KW-0067">ATP-binding</keyword>
<dbReference type="Gene3D" id="3.40.1190.20">
    <property type="match status" value="1"/>
</dbReference>
<evidence type="ECO:0000256" key="5">
    <source>
        <dbReference type="ARBA" id="ARBA00022840"/>
    </source>
</evidence>
<dbReference type="GO" id="GO:0005829">
    <property type="term" value="C:cytosol"/>
    <property type="evidence" value="ECO:0007669"/>
    <property type="project" value="TreeGrafter"/>
</dbReference>
<dbReference type="InterPro" id="IPR004625">
    <property type="entry name" value="PyrdxlKinase"/>
</dbReference>
<dbReference type="EC" id="2.7.1.35" evidence="1"/>
<dbReference type="PANTHER" id="PTHR10534">
    <property type="entry name" value="PYRIDOXAL KINASE"/>
    <property type="match status" value="1"/>
</dbReference>
<evidence type="ECO:0000313" key="8">
    <source>
        <dbReference type="Proteomes" id="UP000185783"/>
    </source>
</evidence>
<feature type="domain" description="Pyridoxamine kinase/Phosphomethylpyrimidine kinase" evidence="6">
    <location>
        <begin position="74"/>
        <end position="259"/>
    </location>
</feature>
<dbReference type="InterPro" id="IPR029056">
    <property type="entry name" value="Ribokinase-like"/>
</dbReference>
<dbReference type="EMBL" id="LVVZ01000011">
    <property type="protein sequence ID" value="OKL44728.1"/>
    <property type="molecule type" value="Genomic_DNA"/>
</dbReference>
<evidence type="ECO:0000256" key="2">
    <source>
        <dbReference type="ARBA" id="ARBA00022679"/>
    </source>
</evidence>
<accession>A0A1U7JJ56</accession>
<keyword evidence="2" id="KW-0808">Transferase</keyword>